<keyword evidence="3" id="KW-0597">Phosphoprotein</keyword>
<evidence type="ECO:0000256" key="5">
    <source>
        <dbReference type="ARBA" id="ARBA00022741"/>
    </source>
</evidence>
<proteinExistence type="predicted"/>
<dbReference type="Proteomes" id="UP000468735">
    <property type="component" value="Unassembled WGS sequence"/>
</dbReference>
<dbReference type="CDD" id="cd16917">
    <property type="entry name" value="HATPase_UhpB-NarQ-NarX-like"/>
    <property type="match status" value="1"/>
</dbReference>
<evidence type="ECO:0000256" key="2">
    <source>
        <dbReference type="ARBA" id="ARBA00012438"/>
    </source>
</evidence>
<dbReference type="PANTHER" id="PTHR24421">
    <property type="entry name" value="NITRATE/NITRITE SENSOR PROTEIN NARX-RELATED"/>
    <property type="match status" value="1"/>
</dbReference>
<feature type="transmembrane region" description="Helical" evidence="9">
    <location>
        <begin position="45"/>
        <end position="63"/>
    </location>
</feature>
<dbReference type="AlphaFoldDB" id="A0A6H9Z2C4"/>
<keyword evidence="8" id="KW-0902">Two-component regulatory system</keyword>
<dbReference type="Pfam" id="PF02518">
    <property type="entry name" value="HATPase_c"/>
    <property type="match status" value="1"/>
</dbReference>
<dbReference type="GO" id="GO:0046983">
    <property type="term" value="F:protein dimerization activity"/>
    <property type="evidence" value="ECO:0007669"/>
    <property type="project" value="InterPro"/>
</dbReference>
<evidence type="ECO:0000313" key="12">
    <source>
        <dbReference type="Proteomes" id="UP000468735"/>
    </source>
</evidence>
<dbReference type="InterPro" id="IPR036890">
    <property type="entry name" value="HATPase_C_sf"/>
</dbReference>
<dbReference type="Gene3D" id="1.20.5.1930">
    <property type="match status" value="1"/>
</dbReference>
<feature type="transmembrane region" description="Helical" evidence="9">
    <location>
        <begin position="121"/>
        <end position="138"/>
    </location>
</feature>
<evidence type="ECO:0000256" key="1">
    <source>
        <dbReference type="ARBA" id="ARBA00000085"/>
    </source>
</evidence>
<keyword evidence="9" id="KW-1133">Transmembrane helix</keyword>
<keyword evidence="12" id="KW-1185">Reference proteome</keyword>
<dbReference type="InterPro" id="IPR003594">
    <property type="entry name" value="HATPase_dom"/>
</dbReference>
<keyword evidence="9" id="KW-0812">Transmembrane</keyword>
<dbReference type="GO" id="GO:0005524">
    <property type="term" value="F:ATP binding"/>
    <property type="evidence" value="ECO:0007669"/>
    <property type="project" value="UniProtKB-KW"/>
</dbReference>
<evidence type="ECO:0000256" key="4">
    <source>
        <dbReference type="ARBA" id="ARBA00022679"/>
    </source>
</evidence>
<name>A0A6H9Z2C4_9ACTN</name>
<dbReference type="PANTHER" id="PTHR24421:SF10">
    <property type="entry name" value="NITRATE_NITRITE SENSOR PROTEIN NARQ"/>
    <property type="match status" value="1"/>
</dbReference>
<evidence type="ECO:0000256" key="3">
    <source>
        <dbReference type="ARBA" id="ARBA00022553"/>
    </source>
</evidence>
<sequence length="406" mass="42789">MTDPGARLDRITSLGGCLVRGTAGALALLFLLLCLVAAATSDGALSVYLGLIFLAAVSAWAALTTKRFLAWTLAAASMSVLMTVYAALAKPVVDNPSMLLEGSGLLVMVVRVIWQQPRERLLPMTVLVGGAVVVMPLRGSAISLLFFSAPLTVLVAIAIGAGLWLRAIDARRARALVAARRDERLELARDLHDFVAHHITGIVVQAQAARFTAGSGAAQDPEQLDTMFAGIEKAGTEALTSMRRMVGLLREAQHTGPDTDATGQSKTRPVGGLTQVEELVVAFKDPPATLEISDELGVLAPEVATSVHRIVQEALTNARKYAADATAVRVGVWRTHEGVQVTVRDNGRGTSQSARRRLPSGGFGLVGLGERVEALGGRIHAGPRPEGGWEVVAVLPDPDHLPQSGP</sequence>
<dbReference type="InterPro" id="IPR011712">
    <property type="entry name" value="Sig_transdc_His_kin_sub3_dim/P"/>
</dbReference>
<evidence type="ECO:0000256" key="6">
    <source>
        <dbReference type="ARBA" id="ARBA00022777"/>
    </source>
</evidence>
<gene>
    <name evidence="11" type="ORF">F8566_20610</name>
</gene>
<dbReference type="RefSeq" id="WP_151562220.1">
    <property type="nucleotide sequence ID" value="NZ_WBMT01000009.1"/>
</dbReference>
<comment type="caution">
    <text evidence="11">The sequence shown here is derived from an EMBL/GenBank/DDBJ whole genome shotgun (WGS) entry which is preliminary data.</text>
</comment>
<protein>
    <recommendedName>
        <fullName evidence="2">histidine kinase</fullName>
        <ecNumber evidence="2">2.7.13.3</ecNumber>
    </recommendedName>
</protein>
<dbReference type="EC" id="2.7.13.3" evidence="2"/>
<keyword evidence="5" id="KW-0547">Nucleotide-binding</keyword>
<dbReference type="GO" id="GO:0000155">
    <property type="term" value="F:phosphorelay sensor kinase activity"/>
    <property type="evidence" value="ECO:0007669"/>
    <property type="project" value="InterPro"/>
</dbReference>
<comment type="catalytic activity">
    <reaction evidence="1">
        <text>ATP + protein L-histidine = ADP + protein N-phospho-L-histidine.</text>
        <dbReference type="EC" id="2.7.13.3"/>
    </reaction>
</comment>
<evidence type="ECO:0000256" key="9">
    <source>
        <dbReference type="SAM" id="Phobius"/>
    </source>
</evidence>
<reference evidence="11 12" key="1">
    <citation type="submission" date="2019-09" db="EMBL/GenBank/DDBJ databases">
        <title>Actinomadura physcomitrii sp. nov., a novel actinomycete isolated from moss [Physcomitrium sphaericum (Ludw) Fuernr].</title>
        <authorList>
            <person name="Zhuang X."/>
            <person name="Liu C."/>
        </authorList>
    </citation>
    <scope>NUCLEOTIDE SEQUENCE [LARGE SCALE GENOMIC DNA]</scope>
    <source>
        <strain evidence="11 12">HMC1</strain>
    </source>
</reference>
<dbReference type="SUPFAM" id="SSF55874">
    <property type="entry name" value="ATPase domain of HSP90 chaperone/DNA topoisomerase II/histidine kinase"/>
    <property type="match status" value="1"/>
</dbReference>
<evidence type="ECO:0000256" key="8">
    <source>
        <dbReference type="ARBA" id="ARBA00023012"/>
    </source>
</evidence>
<dbReference type="PROSITE" id="PS50109">
    <property type="entry name" value="HIS_KIN"/>
    <property type="match status" value="1"/>
</dbReference>
<keyword evidence="6 11" id="KW-0418">Kinase</keyword>
<feature type="transmembrane region" description="Helical" evidence="9">
    <location>
        <begin position="17"/>
        <end position="39"/>
    </location>
</feature>
<dbReference type="InterPro" id="IPR050482">
    <property type="entry name" value="Sensor_HK_TwoCompSys"/>
</dbReference>
<evidence type="ECO:0000313" key="11">
    <source>
        <dbReference type="EMBL" id="KAB2347407.1"/>
    </source>
</evidence>
<feature type="transmembrane region" description="Helical" evidence="9">
    <location>
        <begin position="144"/>
        <end position="165"/>
    </location>
</feature>
<dbReference type="Pfam" id="PF07730">
    <property type="entry name" value="HisKA_3"/>
    <property type="match status" value="1"/>
</dbReference>
<accession>A0A6H9Z2C4</accession>
<dbReference type="GO" id="GO:0016020">
    <property type="term" value="C:membrane"/>
    <property type="evidence" value="ECO:0007669"/>
    <property type="project" value="InterPro"/>
</dbReference>
<dbReference type="Gene3D" id="3.30.565.10">
    <property type="entry name" value="Histidine kinase-like ATPase, C-terminal domain"/>
    <property type="match status" value="1"/>
</dbReference>
<dbReference type="SMART" id="SM00387">
    <property type="entry name" value="HATPase_c"/>
    <property type="match status" value="1"/>
</dbReference>
<dbReference type="InterPro" id="IPR005467">
    <property type="entry name" value="His_kinase_dom"/>
</dbReference>
<keyword evidence="4" id="KW-0808">Transferase</keyword>
<evidence type="ECO:0000259" key="10">
    <source>
        <dbReference type="PROSITE" id="PS50109"/>
    </source>
</evidence>
<dbReference type="OrthoDB" id="227596at2"/>
<evidence type="ECO:0000256" key="7">
    <source>
        <dbReference type="ARBA" id="ARBA00022840"/>
    </source>
</evidence>
<feature type="transmembrane region" description="Helical" evidence="9">
    <location>
        <begin position="95"/>
        <end position="114"/>
    </location>
</feature>
<dbReference type="EMBL" id="WBMT01000009">
    <property type="protein sequence ID" value="KAB2347407.1"/>
    <property type="molecule type" value="Genomic_DNA"/>
</dbReference>
<keyword evidence="7" id="KW-0067">ATP-binding</keyword>
<feature type="transmembrane region" description="Helical" evidence="9">
    <location>
        <begin position="68"/>
        <end position="89"/>
    </location>
</feature>
<keyword evidence="9" id="KW-0472">Membrane</keyword>
<feature type="domain" description="Histidine kinase" evidence="10">
    <location>
        <begin position="307"/>
        <end position="399"/>
    </location>
</feature>
<organism evidence="11 12">
    <name type="scientific">Actinomadura rudentiformis</name>
    <dbReference type="NCBI Taxonomy" id="359158"/>
    <lineage>
        <taxon>Bacteria</taxon>
        <taxon>Bacillati</taxon>
        <taxon>Actinomycetota</taxon>
        <taxon>Actinomycetes</taxon>
        <taxon>Streptosporangiales</taxon>
        <taxon>Thermomonosporaceae</taxon>
        <taxon>Actinomadura</taxon>
    </lineage>
</organism>